<dbReference type="InterPro" id="IPR002938">
    <property type="entry name" value="FAD-bd"/>
</dbReference>
<dbReference type="InterPro" id="IPR051104">
    <property type="entry name" value="FAD_monoxygenase"/>
</dbReference>
<dbReference type="Pfam" id="PF01494">
    <property type="entry name" value="FAD_binding_3"/>
    <property type="match status" value="1"/>
</dbReference>
<gene>
    <name evidence="4" type="ORF">AKAW2_20790S</name>
</gene>
<dbReference type="AlphaFoldDB" id="A0A7R7W3T4"/>
<protein>
    <submittedName>
        <fullName evidence="4">Uncharacterized protein</fullName>
    </submittedName>
</protein>
<dbReference type="OrthoDB" id="417877at2759"/>
<dbReference type="GO" id="GO:0044550">
    <property type="term" value="P:secondary metabolite biosynthetic process"/>
    <property type="evidence" value="ECO:0007669"/>
    <property type="project" value="TreeGrafter"/>
</dbReference>
<dbReference type="KEGG" id="aluc:AKAW2_20790S"/>
<evidence type="ECO:0000313" key="4">
    <source>
        <dbReference type="EMBL" id="BCR95850.1"/>
    </source>
</evidence>
<dbReference type="RefSeq" id="XP_041539616.1">
    <property type="nucleotide sequence ID" value="XM_041685541.1"/>
</dbReference>
<sequence length="498" mass="54726">MKNSRSPPALAARIGSGILLLHGSQIAHLSPLLLLRLINTAKVRLHTTVIGRHYMTHLTETMSGESGSDTLHIAIIGAGIGGLALAIGLSNQNVSFTLYESAAQFSAVGAGVGLGPNALRAMELIDQRFRQMYNQISSGNLTPNKEHIAMEVLYAEDGFGETRGWQAAPFGADCYTRTSAHRRDLLDIMTSLIPKERVKFNKRAKEIKQTTENSKVIVTFEDGEAIEADAVIGCDGVKSATRQAVLEALYPDQVKAKFSGKYAYRSIVPMKDAQEILGVHAGDAKAFIGHGVNIMTYPISRGTELNVVATKLTDKPWTHPQWTNEVTKEDIVADFAGVADQRIVRLLDWAKPVQWSLWHHPSTPTYYNERICLLGDSAHATTPHQASGAGQCLEDALLMSHILGLAKDSSEIPTAFQVYDGIRRPRAQAIVTTSQDCGKLYTFTHPELATDMSKIVANLNQRFLWIWEHDLSMDMEIARSQFAALTQNAECNPEHSRL</sequence>
<evidence type="ECO:0000256" key="2">
    <source>
        <dbReference type="ARBA" id="ARBA00022827"/>
    </source>
</evidence>
<dbReference type="GO" id="GO:0016491">
    <property type="term" value="F:oxidoreductase activity"/>
    <property type="evidence" value="ECO:0007669"/>
    <property type="project" value="UniProtKB-KW"/>
</dbReference>
<dbReference type="SUPFAM" id="SSF54373">
    <property type="entry name" value="FAD-linked reductases, C-terminal domain"/>
    <property type="match status" value="1"/>
</dbReference>
<proteinExistence type="predicted"/>
<name>A0A7R7W3T4_ASPKA</name>
<dbReference type="Gene3D" id="3.50.50.60">
    <property type="entry name" value="FAD/NAD(P)-binding domain"/>
    <property type="match status" value="1"/>
</dbReference>
<dbReference type="SUPFAM" id="SSF51905">
    <property type="entry name" value="FAD/NAD(P)-binding domain"/>
    <property type="match status" value="1"/>
</dbReference>
<accession>A0A7R7W3T4</accession>
<keyword evidence="1" id="KW-0285">Flavoprotein</keyword>
<evidence type="ECO:0000313" key="5">
    <source>
        <dbReference type="Proteomes" id="UP000661280"/>
    </source>
</evidence>
<dbReference type="PANTHER" id="PTHR46720">
    <property type="entry name" value="HYDROXYLASE, PUTATIVE (AFU_ORTHOLOGUE AFUA_3G01460)-RELATED"/>
    <property type="match status" value="1"/>
</dbReference>
<reference evidence="4" key="1">
    <citation type="submission" date="2021-01" db="EMBL/GenBank/DDBJ databases">
        <authorList>
            <consortium name="Aspergillus luchuensis mut. kawachii IFO 4304 genome sequencing consortium"/>
            <person name="Kazuki M."/>
            <person name="Futagami T."/>
        </authorList>
    </citation>
    <scope>NUCLEOTIDE SEQUENCE</scope>
    <source>
        <strain evidence="4">IFO 4308</strain>
    </source>
</reference>
<keyword evidence="5" id="KW-1185">Reference proteome</keyword>
<dbReference type="Proteomes" id="UP000661280">
    <property type="component" value="Chromosome 2"/>
</dbReference>
<dbReference type="EMBL" id="AP024426">
    <property type="protein sequence ID" value="BCR95850.1"/>
    <property type="molecule type" value="Genomic_DNA"/>
</dbReference>
<reference evidence="4" key="2">
    <citation type="submission" date="2021-02" db="EMBL/GenBank/DDBJ databases">
        <title>Aspergillus luchuensis mut. kawachii IFO 4304 genome sequence.</title>
        <authorList>
            <person name="Mori K."/>
            <person name="Kadooka C."/>
            <person name="Goto M."/>
            <person name="Futagami T."/>
        </authorList>
    </citation>
    <scope>NUCLEOTIDE SEQUENCE</scope>
    <source>
        <strain evidence="4">IFO 4308</strain>
    </source>
</reference>
<dbReference type="PANTHER" id="PTHR46720:SF3">
    <property type="entry name" value="FAD-BINDING DOMAIN-CONTAINING PROTEIN-RELATED"/>
    <property type="match status" value="1"/>
</dbReference>
<dbReference type="PRINTS" id="PR00420">
    <property type="entry name" value="RNGMNOXGNASE"/>
</dbReference>
<evidence type="ECO:0000256" key="3">
    <source>
        <dbReference type="ARBA" id="ARBA00023002"/>
    </source>
</evidence>
<dbReference type="InterPro" id="IPR036188">
    <property type="entry name" value="FAD/NAD-bd_sf"/>
</dbReference>
<dbReference type="GO" id="GO:0071949">
    <property type="term" value="F:FAD binding"/>
    <property type="evidence" value="ECO:0007669"/>
    <property type="project" value="InterPro"/>
</dbReference>
<organism evidence="4 5">
    <name type="scientific">Aspergillus kawachii</name>
    <name type="common">White koji mold</name>
    <name type="synonym">Aspergillus awamori var. kawachi</name>
    <dbReference type="NCBI Taxonomy" id="1069201"/>
    <lineage>
        <taxon>Eukaryota</taxon>
        <taxon>Fungi</taxon>
        <taxon>Dikarya</taxon>
        <taxon>Ascomycota</taxon>
        <taxon>Pezizomycotina</taxon>
        <taxon>Eurotiomycetes</taxon>
        <taxon>Eurotiomycetidae</taxon>
        <taxon>Eurotiales</taxon>
        <taxon>Aspergillaceae</taxon>
        <taxon>Aspergillus</taxon>
        <taxon>Aspergillus subgen. Circumdati</taxon>
    </lineage>
</organism>
<evidence type="ECO:0000256" key="1">
    <source>
        <dbReference type="ARBA" id="ARBA00022630"/>
    </source>
</evidence>
<keyword evidence="3" id="KW-0560">Oxidoreductase</keyword>
<keyword evidence="2" id="KW-0274">FAD</keyword>
<dbReference type="GeneID" id="64957175"/>